<sequence>MWRSGRVNASSVSGAGVEEWSVRTLISLPKFTGATLVPVLEICNLKTTYNILVNLFVIVSGPLISNARYCTCLAAHTGLHAGAPSRGSGSKGQFKSPGTVQKANFNSTVKLGAVQEAWEPLEDREPFQTMIKPYTTVKLGAVHEAWIAVQEVRKAESRNRSRQTSNYGLQ</sequence>
<proteinExistence type="predicted"/>
<gene>
    <name evidence="1" type="ORF">Pmani_031644</name>
</gene>
<comment type="caution">
    <text evidence="1">The sequence shown here is derived from an EMBL/GenBank/DDBJ whole genome shotgun (WGS) entry which is preliminary data.</text>
</comment>
<evidence type="ECO:0000313" key="2">
    <source>
        <dbReference type="Proteomes" id="UP001292094"/>
    </source>
</evidence>
<protein>
    <submittedName>
        <fullName evidence="1">Uncharacterized protein</fullName>
    </submittedName>
</protein>
<accession>A0AAE1NU96</accession>
<evidence type="ECO:0000313" key="1">
    <source>
        <dbReference type="EMBL" id="KAK4295823.1"/>
    </source>
</evidence>
<reference evidence="1" key="1">
    <citation type="submission" date="2023-11" db="EMBL/GenBank/DDBJ databases">
        <title>Genome assemblies of two species of porcelain crab, Petrolisthes cinctipes and Petrolisthes manimaculis (Anomura: Porcellanidae).</title>
        <authorList>
            <person name="Angst P."/>
        </authorList>
    </citation>
    <scope>NUCLEOTIDE SEQUENCE</scope>
    <source>
        <strain evidence="1">PB745_02</strain>
        <tissue evidence="1">Gill</tissue>
    </source>
</reference>
<dbReference type="EMBL" id="JAWZYT010003990">
    <property type="protein sequence ID" value="KAK4295823.1"/>
    <property type="molecule type" value="Genomic_DNA"/>
</dbReference>
<name>A0AAE1NU96_9EUCA</name>
<dbReference type="Proteomes" id="UP001292094">
    <property type="component" value="Unassembled WGS sequence"/>
</dbReference>
<organism evidence="1 2">
    <name type="scientific">Petrolisthes manimaculis</name>
    <dbReference type="NCBI Taxonomy" id="1843537"/>
    <lineage>
        <taxon>Eukaryota</taxon>
        <taxon>Metazoa</taxon>
        <taxon>Ecdysozoa</taxon>
        <taxon>Arthropoda</taxon>
        <taxon>Crustacea</taxon>
        <taxon>Multicrustacea</taxon>
        <taxon>Malacostraca</taxon>
        <taxon>Eumalacostraca</taxon>
        <taxon>Eucarida</taxon>
        <taxon>Decapoda</taxon>
        <taxon>Pleocyemata</taxon>
        <taxon>Anomura</taxon>
        <taxon>Galatheoidea</taxon>
        <taxon>Porcellanidae</taxon>
        <taxon>Petrolisthes</taxon>
    </lineage>
</organism>
<keyword evidence="2" id="KW-1185">Reference proteome</keyword>
<dbReference type="AlphaFoldDB" id="A0AAE1NU96"/>